<evidence type="ECO:0000313" key="12">
    <source>
        <dbReference type="Proteomes" id="UP000717585"/>
    </source>
</evidence>
<dbReference type="GO" id="GO:0005634">
    <property type="term" value="C:nucleus"/>
    <property type="evidence" value="ECO:0007669"/>
    <property type="project" value="TreeGrafter"/>
</dbReference>
<keyword evidence="12" id="KW-1185">Reference proteome</keyword>
<dbReference type="InterPro" id="IPR013760">
    <property type="entry name" value="Topo_IIA-like_dom_sf"/>
</dbReference>
<dbReference type="Gene3D" id="3.30.1360.40">
    <property type="match status" value="1"/>
</dbReference>
<dbReference type="GO" id="GO:0003918">
    <property type="term" value="F:DNA topoisomerase type II (double strand cut, ATP-hydrolyzing) activity"/>
    <property type="evidence" value="ECO:0007669"/>
    <property type="project" value="UniProtKB-EC"/>
</dbReference>
<dbReference type="InterPro" id="IPR050634">
    <property type="entry name" value="DNA_Topoisomerase_II"/>
</dbReference>
<keyword evidence="7" id="KW-0238">DNA-binding</keyword>
<comment type="cofactor">
    <cofactor evidence="2">
        <name>Mg(2+)</name>
        <dbReference type="ChEBI" id="CHEBI:18420"/>
    </cofactor>
</comment>
<evidence type="ECO:0000259" key="10">
    <source>
        <dbReference type="Pfam" id="PF00521"/>
    </source>
</evidence>
<comment type="caution">
    <text evidence="11">The sequence shown here is derived from an EMBL/GenBank/DDBJ whole genome shotgun (WGS) entry which is preliminary data.</text>
</comment>
<reference evidence="11" key="1">
    <citation type="submission" date="2021-05" db="EMBL/GenBank/DDBJ databases">
        <title>A free-living protist that lacks canonical eukaryotic 1 DNA replication and segregation systems.</title>
        <authorList>
            <person name="Salas-Leiva D.E."/>
            <person name="Tromer E.C."/>
            <person name="Curtis B.A."/>
            <person name="Jerlstrom-Hultqvist J."/>
            <person name="Kolisko M."/>
            <person name="Yi Z."/>
            <person name="Salas-Leiva J.S."/>
            <person name="Gallot-Lavallee L."/>
            <person name="Kops G.J.P.L."/>
            <person name="Archibald J.M."/>
            <person name="Simpson A.G.B."/>
            <person name="Roger A.J."/>
        </authorList>
    </citation>
    <scope>NUCLEOTIDE SEQUENCE</scope>
    <source>
        <strain evidence="11">BICM</strain>
    </source>
</reference>
<keyword evidence="5" id="KW-0067">ATP-binding</keyword>
<dbReference type="Pfam" id="PF00521">
    <property type="entry name" value="DNA_topoisoIV"/>
    <property type="match status" value="1"/>
</dbReference>
<dbReference type="InterPro" id="IPR002205">
    <property type="entry name" value="Topo_IIA_dom_A"/>
</dbReference>
<feature type="domain" description="Topo IIA-type catalytic" evidence="10">
    <location>
        <begin position="94"/>
        <end position="252"/>
    </location>
</feature>
<organism evidence="11 12">
    <name type="scientific">Carpediemonas membranifera</name>
    <dbReference type="NCBI Taxonomy" id="201153"/>
    <lineage>
        <taxon>Eukaryota</taxon>
        <taxon>Metamonada</taxon>
        <taxon>Carpediemonas-like organisms</taxon>
        <taxon>Carpediemonas</taxon>
    </lineage>
</organism>
<evidence type="ECO:0000256" key="3">
    <source>
        <dbReference type="ARBA" id="ARBA00012895"/>
    </source>
</evidence>
<dbReference type="InterPro" id="IPR013758">
    <property type="entry name" value="Topo_IIA_A/C_ab"/>
</dbReference>
<evidence type="ECO:0000313" key="11">
    <source>
        <dbReference type="EMBL" id="KAG9389700.1"/>
    </source>
</evidence>
<keyword evidence="4" id="KW-0547">Nucleotide-binding</keyword>
<feature type="region of interest" description="Disordered" evidence="9">
    <location>
        <begin position="1"/>
        <end position="25"/>
    </location>
</feature>
<name>A0A8J6ARN5_9EUKA</name>
<dbReference type="GO" id="GO:0000712">
    <property type="term" value="P:resolution of meiotic recombination intermediates"/>
    <property type="evidence" value="ECO:0007669"/>
    <property type="project" value="TreeGrafter"/>
</dbReference>
<evidence type="ECO:0000256" key="7">
    <source>
        <dbReference type="ARBA" id="ARBA00023125"/>
    </source>
</evidence>
<dbReference type="GO" id="GO:0000819">
    <property type="term" value="P:sister chromatid segregation"/>
    <property type="evidence" value="ECO:0007669"/>
    <property type="project" value="TreeGrafter"/>
</dbReference>
<evidence type="ECO:0000256" key="5">
    <source>
        <dbReference type="ARBA" id="ARBA00022840"/>
    </source>
</evidence>
<dbReference type="OrthoDB" id="276498at2759"/>
<evidence type="ECO:0000256" key="9">
    <source>
        <dbReference type="SAM" id="MobiDB-lite"/>
    </source>
</evidence>
<dbReference type="Gene3D" id="3.90.199.10">
    <property type="entry name" value="Topoisomerase II, domain 5"/>
    <property type="match status" value="1"/>
</dbReference>
<dbReference type="SUPFAM" id="SSF56719">
    <property type="entry name" value="Type II DNA topoisomerase"/>
    <property type="match status" value="1"/>
</dbReference>
<dbReference type="GO" id="GO:0006265">
    <property type="term" value="P:DNA topological change"/>
    <property type="evidence" value="ECO:0007669"/>
    <property type="project" value="InterPro"/>
</dbReference>
<dbReference type="GO" id="GO:0003677">
    <property type="term" value="F:DNA binding"/>
    <property type="evidence" value="ECO:0007669"/>
    <property type="project" value="UniProtKB-KW"/>
</dbReference>
<dbReference type="PANTHER" id="PTHR10169">
    <property type="entry name" value="DNA TOPOISOMERASE/GYRASE"/>
    <property type="match status" value="1"/>
</dbReference>
<dbReference type="EMBL" id="JAHDYR010000067">
    <property type="protein sequence ID" value="KAG9389700.1"/>
    <property type="molecule type" value="Genomic_DNA"/>
</dbReference>
<feature type="region of interest" description="Disordered" evidence="9">
    <location>
        <begin position="72"/>
        <end position="116"/>
    </location>
</feature>
<dbReference type="PANTHER" id="PTHR10169:SF38">
    <property type="entry name" value="DNA TOPOISOMERASE 2"/>
    <property type="match status" value="1"/>
</dbReference>
<proteinExistence type="predicted"/>
<keyword evidence="6" id="KW-0799">Topoisomerase</keyword>
<evidence type="ECO:0000256" key="2">
    <source>
        <dbReference type="ARBA" id="ARBA00001946"/>
    </source>
</evidence>
<dbReference type="EC" id="5.6.2.2" evidence="3"/>
<keyword evidence="8" id="KW-0413">Isomerase</keyword>
<dbReference type="Gene3D" id="1.10.268.10">
    <property type="entry name" value="Topoisomerase, domain 3"/>
    <property type="match status" value="1"/>
</dbReference>
<sequence>MREGKPAAWSPICESPMGGHSSELSELPDLPYEQIKVAGYFSEHAAYHLGEVSLNVTLQGAARAVPTGRLHQTEVGEGRPPARHPQARGQDLCRHRIGQEEVPSSRKGSKKDEKFDETVNYENNKAFKLADMAQHHGLNTVRFRVSVTKRMYDVVRQTIGWPKLLKMSGSISKTNMVVFDRHNRIVECKRTDEIIEQHYQVRSEMYQRRMSLLLLTLRRQFLTQTTKAAFIDLVNAKELDTHRPEAELIQELWGVLGP</sequence>
<gene>
    <name evidence="11" type="ORF">J8273_8374</name>
</gene>
<comment type="catalytic activity">
    <reaction evidence="1">
        <text>ATP-dependent breakage, passage and rejoining of double-stranded DNA.</text>
        <dbReference type="EC" id="5.6.2.2"/>
    </reaction>
</comment>
<dbReference type="GO" id="GO:0005524">
    <property type="term" value="F:ATP binding"/>
    <property type="evidence" value="ECO:0007669"/>
    <property type="project" value="UniProtKB-KW"/>
</dbReference>
<evidence type="ECO:0000256" key="6">
    <source>
        <dbReference type="ARBA" id="ARBA00023029"/>
    </source>
</evidence>
<evidence type="ECO:0000256" key="8">
    <source>
        <dbReference type="ARBA" id="ARBA00023235"/>
    </source>
</evidence>
<dbReference type="Proteomes" id="UP000717585">
    <property type="component" value="Unassembled WGS sequence"/>
</dbReference>
<evidence type="ECO:0000256" key="4">
    <source>
        <dbReference type="ARBA" id="ARBA00022741"/>
    </source>
</evidence>
<accession>A0A8J6ARN5</accession>
<dbReference type="AlphaFoldDB" id="A0A8J6ARN5"/>
<protein>
    <recommendedName>
        <fullName evidence="3">DNA topoisomerase (ATP-hydrolyzing)</fullName>
        <ecNumber evidence="3">5.6.2.2</ecNumber>
    </recommendedName>
</protein>
<dbReference type="InterPro" id="IPR013757">
    <property type="entry name" value="Topo_IIA_A_a_sf"/>
</dbReference>
<evidence type="ECO:0000256" key="1">
    <source>
        <dbReference type="ARBA" id="ARBA00000185"/>
    </source>
</evidence>